<dbReference type="EMBL" id="OM869562">
    <property type="protein sequence ID" value="UPW41240.1"/>
    <property type="molecule type" value="Genomic_DNA"/>
</dbReference>
<name>A0A976N216_9VIRU</name>
<proteinExistence type="predicted"/>
<accession>A0A976N216</accession>
<evidence type="ECO:0000313" key="1">
    <source>
        <dbReference type="EMBL" id="UPW41240.1"/>
    </source>
</evidence>
<reference evidence="1" key="1">
    <citation type="submission" date="2022-02" db="EMBL/GenBank/DDBJ databases">
        <title>Towards deciphering the DNA virus diversity associated with rodent species in the families Cricetidae and Heteromyidae.</title>
        <authorList>
            <person name="Lund M."/>
            <person name="Larsen B.B."/>
            <person name="Gryseels S."/>
            <person name="Kraberger S."/>
            <person name="Rowsey D.M."/>
            <person name="Steger L."/>
            <person name="Yule K.M."/>
            <person name="Upham N.S."/>
            <person name="Worobey M."/>
            <person name="Van Doorslaer K."/>
            <person name="Varsani A."/>
        </authorList>
    </citation>
    <scope>NUCLEOTIDE SEQUENCE</scope>
    <source>
        <strain evidence="1">UA08Rod_4774</strain>
    </source>
</reference>
<protein>
    <submittedName>
        <fullName evidence="1">Uncharacterized protein</fullName>
    </submittedName>
</protein>
<sequence>MSKKSEQTNSNSNLTENNVQIKVTPIEGTPCAILENEKGFGILIGNQLVTPDWYDKFDKAKKRAMAVDWNLIFGFFMSLKEQEIAEDIRRKARENVINKNL</sequence>
<organism evidence="1">
    <name type="scientific">Sigmofec virus UA08Rod_4774</name>
    <dbReference type="NCBI Taxonomy" id="2929409"/>
    <lineage>
        <taxon>Viruses</taxon>
        <taxon>Monodnaviria</taxon>
        <taxon>Sangervirae</taxon>
        <taxon>Phixviricota</taxon>
        <taxon>Malgrandaviricetes</taxon>
        <taxon>Petitvirales</taxon>
        <taxon>Microviridae</taxon>
    </lineage>
</organism>